<name>A0ABQ9V222_SAGOE</name>
<dbReference type="Gene3D" id="3.20.190.10">
    <property type="entry name" value="MutM-like, N-terminal"/>
    <property type="match status" value="1"/>
</dbReference>
<evidence type="ECO:0000256" key="1">
    <source>
        <dbReference type="SAM" id="MobiDB-lite"/>
    </source>
</evidence>
<dbReference type="Pfam" id="PF09292">
    <property type="entry name" value="Neil1-DNA_bind"/>
    <property type="match status" value="1"/>
</dbReference>
<feature type="region of interest" description="Disordered" evidence="1">
    <location>
        <begin position="1"/>
        <end position="70"/>
    </location>
</feature>
<protein>
    <submittedName>
        <fullName evidence="3">Endonuclease 8-like 1</fullName>
    </submittedName>
</protein>
<evidence type="ECO:0000313" key="3">
    <source>
        <dbReference type="EMBL" id="KAK2103423.1"/>
    </source>
</evidence>
<accession>A0ABQ9V222</accession>
<dbReference type="PROSITE" id="PS51068">
    <property type="entry name" value="FPG_CAT"/>
    <property type="match status" value="1"/>
</dbReference>
<dbReference type="Gene3D" id="1.10.8.50">
    <property type="match status" value="2"/>
</dbReference>
<dbReference type="SUPFAM" id="SSF81624">
    <property type="entry name" value="N-terminal domain of MutM-like DNA repair proteins"/>
    <property type="match status" value="1"/>
</dbReference>
<organism evidence="3 4">
    <name type="scientific">Saguinus oedipus</name>
    <name type="common">Cotton-top tamarin</name>
    <name type="synonym">Oedipomidas oedipus</name>
    <dbReference type="NCBI Taxonomy" id="9490"/>
    <lineage>
        <taxon>Eukaryota</taxon>
        <taxon>Metazoa</taxon>
        <taxon>Chordata</taxon>
        <taxon>Craniata</taxon>
        <taxon>Vertebrata</taxon>
        <taxon>Euteleostomi</taxon>
        <taxon>Mammalia</taxon>
        <taxon>Eutheria</taxon>
        <taxon>Euarchontoglires</taxon>
        <taxon>Primates</taxon>
        <taxon>Haplorrhini</taxon>
        <taxon>Platyrrhini</taxon>
        <taxon>Cebidae</taxon>
        <taxon>Callitrichinae</taxon>
        <taxon>Saguinus</taxon>
    </lineage>
</organism>
<reference evidence="3 4" key="1">
    <citation type="submission" date="2023-05" db="EMBL/GenBank/DDBJ databases">
        <title>B98-5 Cell Line De Novo Hybrid Assembly: An Optical Mapping Approach.</title>
        <authorList>
            <person name="Kananen K."/>
            <person name="Auerbach J.A."/>
            <person name="Kautto E."/>
            <person name="Blachly J.S."/>
        </authorList>
    </citation>
    <scope>NUCLEOTIDE SEQUENCE [LARGE SCALE GENOMIC DNA]</scope>
    <source>
        <strain evidence="3">B95-8</strain>
        <tissue evidence="3">Cell line</tissue>
    </source>
</reference>
<feature type="region of interest" description="Disordered" evidence="1">
    <location>
        <begin position="476"/>
        <end position="505"/>
    </location>
</feature>
<gene>
    <name evidence="3" type="primary">NEIL1_3</name>
    <name evidence="3" type="ORF">P7K49_017279</name>
</gene>
<dbReference type="PANTHER" id="PTHR22993">
    <property type="entry name" value="FORMAMIDOPYRIMIDINE-DNA GLYCOSYLASE"/>
    <property type="match status" value="1"/>
</dbReference>
<feature type="domain" description="Formamidopyrimidine-DNA glycosylase catalytic" evidence="2">
    <location>
        <begin position="135"/>
        <end position="254"/>
    </location>
</feature>
<evidence type="ECO:0000259" key="2">
    <source>
        <dbReference type="PROSITE" id="PS51068"/>
    </source>
</evidence>
<dbReference type="Proteomes" id="UP001266305">
    <property type="component" value="Unassembled WGS sequence"/>
</dbReference>
<sequence length="505" mass="55063">MVGGPGESDSEYGGEAPLSVRDRKTAGAKAEMRRATAATHEFEPSSKRVKSSRKEAVSRPAPSALGFPGSCTGKGLGAVARPALPRQPKLAACPSDPPSSPLKVGLTAPTSQGPRRAHPAAFLPDRTPPPSLRMPEGPELHLASQFVNEACRALVFAGCVEKSSVSRNPEVPFESSAYHISASARGKELRLTLSPLPGAQPRQEPLALVFRFGMSGSFQLVPRGELPRHAHLRFYTAPPGPQLALCFVDIRRFGHWDLGGKWQPGRGPCVLQEYEQFRFSEPLSPSSYAPRLCPSRENVLRNLSDKAFDRPICEALLDQRFFNGIGNYLRAEILYRMAFPAPHFRLKIPPFEKARSVLEALQQRRPSPELTLSQKIKAKLQNPDLLELCHSVPKEVVQLGEAKDGMTSAGADYCVTLGQVSLFGPDHWLGRGKGYGSESGEEDFAAFRAWLRCYGMPGMSSLQDRHGRTIWFQGDPGPLAPKGQCRPRKAKADTPSLELEGTSAS</sequence>
<keyword evidence="4" id="KW-1185">Reference proteome</keyword>
<dbReference type="PANTHER" id="PTHR22993:SF27">
    <property type="entry name" value="ENDONUCLEASE 8-LIKE 1"/>
    <property type="match status" value="1"/>
</dbReference>
<dbReference type="Pfam" id="PF01149">
    <property type="entry name" value="Fapy_DNA_glyco"/>
    <property type="match status" value="1"/>
</dbReference>
<feature type="compositionally biased region" description="Basic and acidic residues" evidence="1">
    <location>
        <begin position="20"/>
        <end position="57"/>
    </location>
</feature>
<dbReference type="InterPro" id="IPR015371">
    <property type="entry name" value="Endonuclease-VIII_DNA-bd"/>
</dbReference>
<dbReference type="CDD" id="cd08967">
    <property type="entry name" value="MeNeil1_N"/>
    <property type="match status" value="1"/>
</dbReference>
<proteinExistence type="predicted"/>
<dbReference type="EMBL" id="JASSZA010000008">
    <property type="protein sequence ID" value="KAK2103423.1"/>
    <property type="molecule type" value="Genomic_DNA"/>
</dbReference>
<feature type="region of interest" description="Disordered" evidence="1">
    <location>
        <begin position="88"/>
        <end position="129"/>
    </location>
</feature>
<dbReference type="InterPro" id="IPR035937">
    <property type="entry name" value="FPG_N"/>
</dbReference>
<dbReference type="InterPro" id="IPR010979">
    <property type="entry name" value="Ribosomal_uS13-like_H2TH"/>
</dbReference>
<comment type="caution">
    <text evidence="3">The sequence shown here is derived from an EMBL/GenBank/DDBJ whole genome shotgun (WGS) entry which is preliminary data.</text>
</comment>
<dbReference type="InterPro" id="IPR012319">
    <property type="entry name" value="FPG_cat"/>
</dbReference>
<dbReference type="SUPFAM" id="SSF57716">
    <property type="entry name" value="Glucocorticoid receptor-like (DNA-binding domain)"/>
    <property type="match status" value="1"/>
</dbReference>
<dbReference type="SUPFAM" id="SSF46946">
    <property type="entry name" value="S13-like H2TH domain"/>
    <property type="match status" value="1"/>
</dbReference>
<dbReference type="SMART" id="SM00898">
    <property type="entry name" value="Fapy_DNA_glyco"/>
    <property type="match status" value="1"/>
</dbReference>
<evidence type="ECO:0000313" key="4">
    <source>
        <dbReference type="Proteomes" id="UP001266305"/>
    </source>
</evidence>